<dbReference type="EMBL" id="BQXH01000003">
    <property type="protein sequence ID" value="GKS80703.1"/>
    <property type="molecule type" value="Genomic_DNA"/>
</dbReference>
<comment type="caution">
    <text evidence="1">The sequence shown here is derived from an EMBL/GenBank/DDBJ whole genome shotgun (WGS) entry which is preliminary data.</text>
</comment>
<protein>
    <recommendedName>
        <fullName evidence="3">Siphovirus Gp157 family protein</fullName>
    </recommendedName>
</protein>
<evidence type="ECO:0000313" key="1">
    <source>
        <dbReference type="EMBL" id="GKS80703.1"/>
    </source>
</evidence>
<evidence type="ECO:0000313" key="2">
    <source>
        <dbReference type="Proteomes" id="UP001055149"/>
    </source>
</evidence>
<dbReference type="Pfam" id="PF05565">
    <property type="entry name" value="Sipho_Gp157"/>
    <property type="match status" value="1"/>
</dbReference>
<dbReference type="Proteomes" id="UP001055149">
    <property type="component" value="Unassembled WGS sequence"/>
</dbReference>
<accession>A0ABQ5JG73</accession>
<gene>
    <name evidence="1" type="ORF">LPAF129_03880</name>
</gene>
<proteinExistence type="predicted"/>
<name>A0ABQ5JG73_9LACO</name>
<dbReference type="InterPro" id="IPR008840">
    <property type="entry name" value="Sipho_Gp157"/>
</dbReference>
<sequence>MNLYDLNDAYKQLAYSDADPEVIKDTLDSINDEFNLKLDNIASWIESNKSQIEWAKKKAQEFSELAKQLDNRNKSLNEYLAAAIDDRGVKSVQTENHLLRPRNYRASVRIVDESKIPADYVHTETVTKIDKKQLYSDLKAGNVPGAELKPNRGVVIK</sequence>
<reference evidence="1" key="1">
    <citation type="journal article" date="2022" name="Int. J. Syst. Evol. Microbiol.">
        <title>A novel species of lactic acid bacteria, Ligilactobacillus pabuli sp. nov., isolated from alfalfa silage.</title>
        <authorList>
            <person name="Tohno M."/>
            <person name="Tanizawa Y."/>
            <person name="Sawada H."/>
            <person name="Sakamoto M."/>
            <person name="Ohkuma M."/>
            <person name="Kobayashi H."/>
        </authorList>
    </citation>
    <scope>NUCLEOTIDE SEQUENCE</scope>
    <source>
        <strain evidence="1">AF129</strain>
    </source>
</reference>
<organism evidence="1 2">
    <name type="scientific">Ligilactobacillus pabuli</name>
    <dbReference type="NCBI Taxonomy" id="2886039"/>
    <lineage>
        <taxon>Bacteria</taxon>
        <taxon>Bacillati</taxon>
        <taxon>Bacillota</taxon>
        <taxon>Bacilli</taxon>
        <taxon>Lactobacillales</taxon>
        <taxon>Lactobacillaceae</taxon>
        <taxon>Ligilactobacillus</taxon>
    </lineage>
</organism>
<keyword evidence="2" id="KW-1185">Reference proteome</keyword>
<dbReference type="RefSeq" id="WP_244054484.1">
    <property type="nucleotide sequence ID" value="NZ_BQXH01000003.1"/>
</dbReference>
<evidence type="ECO:0008006" key="3">
    <source>
        <dbReference type="Google" id="ProtNLM"/>
    </source>
</evidence>